<protein>
    <recommendedName>
        <fullName evidence="4 11">Guanylate kinase</fullName>
        <ecNumber evidence="3 11">2.7.4.8</ecNumber>
    </recommendedName>
    <alternativeName>
        <fullName evidence="9 11">GMP kinase</fullName>
    </alternativeName>
</protein>
<dbReference type="SUPFAM" id="SSF52540">
    <property type="entry name" value="P-loop containing nucleoside triphosphate hydrolases"/>
    <property type="match status" value="1"/>
</dbReference>
<reference evidence="14" key="1">
    <citation type="submission" date="2016-10" db="EMBL/GenBank/DDBJ databases">
        <authorList>
            <person name="Varghese N."/>
        </authorList>
    </citation>
    <scope>NUCLEOTIDE SEQUENCE [LARGE SCALE GENOMIC DNA]</scope>
    <source>
        <strain evidence="14">DSM 21843</strain>
    </source>
</reference>
<evidence type="ECO:0000256" key="8">
    <source>
        <dbReference type="ARBA" id="ARBA00022840"/>
    </source>
</evidence>
<dbReference type="CDD" id="cd00071">
    <property type="entry name" value="GMPK"/>
    <property type="match status" value="1"/>
</dbReference>
<dbReference type="InterPro" id="IPR008145">
    <property type="entry name" value="GK/Ca_channel_bsu"/>
</dbReference>
<comment type="subcellular location">
    <subcellularLocation>
        <location evidence="11">Cytoplasm</location>
    </subcellularLocation>
</comment>
<proteinExistence type="inferred from homology"/>
<organism evidence="13 14">
    <name type="scientific">Denitrobacterium detoxificans</name>
    <dbReference type="NCBI Taxonomy" id="79604"/>
    <lineage>
        <taxon>Bacteria</taxon>
        <taxon>Bacillati</taxon>
        <taxon>Actinomycetota</taxon>
        <taxon>Coriobacteriia</taxon>
        <taxon>Eggerthellales</taxon>
        <taxon>Eggerthellaceae</taxon>
        <taxon>Denitrobacterium</taxon>
    </lineage>
</organism>
<keyword evidence="7 11" id="KW-0418">Kinase</keyword>
<dbReference type="GO" id="GO:0005829">
    <property type="term" value="C:cytosol"/>
    <property type="evidence" value="ECO:0007669"/>
    <property type="project" value="TreeGrafter"/>
</dbReference>
<name>A0A172RYF8_9ACTN</name>
<keyword evidence="8 11" id="KW-0067">ATP-binding</keyword>
<dbReference type="HAMAP" id="MF_00328">
    <property type="entry name" value="Guanylate_kinase"/>
    <property type="match status" value="1"/>
</dbReference>
<accession>A0A172RYF8</accession>
<feature type="binding site" evidence="11">
    <location>
        <begin position="12"/>
        <end position="19"/>
    </location>
    <ligand>
        <name>ATP</name>
        <dbReference type="ChEBI" id="CHEBI:30616"/>
    </ligand>
</feature>
<dbReference type="GO" id="GO:0005524">
    <property type="term" value="F:ATP binding"/>
    <property type="evidence" value="ECO:0007669"/>
    <property type="project" value="UniProtKB-UniRule"/>
</dbReference>
<dbReference type="PROSITE" id="PS50052">
    <property type="entry name" value="GUANYLATE_KINASE_2"/>
    <property type="match status" value="1"/>
</dbReference>
<keyword evidence="14" id="KW-1185">Reference proteome</keyword>
<dbReference type="InterPro" id="IPR027417">
    <property type="entry name" value="P-loop_NTPase"/>
</dbReference>
<dbReference type="InterPro" id="IPR008144">
    <property type="entry name" value="Guanylate_kin-like_dom"/>
</dbReference>
<dbReference type="AlphaFoldDB" id="A0A172RYF8"/>
<evidence type="ECO:0000313" key="14">
    <source>
        <dbReference type="Proteomes" id="UP000182975"/>
    </source>
</evidence>
<comment type="similarity">
    <text evidence="2 11">Belongs to the guanylate kinase family.</text>
</comment>
<keyword evidence="6 11" id="KW-0547">Nucleotide-binding</keyword>
<feature type="domain" description="Guanylate kinase-like" evidence="12">
    <location>
        <begin position="5"/>
        <end position="183"/>
    </location>
</feature>
<evidence type="ECO:0000256" key="9">
    <source>
        <dbReference type="ARBA" id="ARBA00030128"/>
    </source>
</evidence>
<dbReference type="SMART" id="SM00072">
    <property type="entry name" value="GuKc"/>
    <property type="match status" value="1"/>
</dbReference>
<dbReference type="NCBIfam" id="TIGR03263">
    <property type="entry name" value="guanyl_kin"/>
    <property type="match status" value="1"/>
</dbReference>
<dbReference type="Gene3D" id="3.40.50.300">
    <property type="entry name" value="P-loop containing nucleotide triphosphate hydrolases"/>
    <property type="match status" value="1"/>
</dbReference>
<dbReference type="Gene3D" id="3.30.63.10">
    <property type="entry name" value="Guanylate Kinase phosphate binding domain"/>
    <property type="match status" value="1"/>
</dbReference>
<dbReference type="PROSITE" id="PS00856">
    <property type="entry name" value="GUANYLATE_KINASE_1"/>
    <property type="match status" value="1"/>
</dbReference>
<evidence type="ECO:0000256" key="5">
    <source>
        <dbReference type="ARBA" id="ARBA00022679"/>
    </source>
</evidence>
<dbReference type="Pfam" id="PF00625">
    <property type="entry name" value="Guanylate_kin"/>
    <property type="match status" value="1"/>
</dbReference>
<dbReference type="RefSeq" id="WP_066662644.1">
    <property type="nucleotide sequence ID" value="NZ_CP011402.1"/>
</dbReference>
<sequence length="192" mass="21226">MARQGNLYVISGPSGAGKGTLVARLLERVPDAWVSVSATTRAPRAGEVDGVQYYFMTDGQFDDLVAQDGFLEWANVHTAKYGTPRASVEEHIAAGEQVILEIDVQGGFQVKEKFPSCHLVFIEPPSMEILLERLRGRGTEPEDVIAARMKVAQVELQQKMKYDYTVVNDDLEEATQKLVAYIEDQATGNYEG</sequence>
<dbReference type="InterPro" id="IPR020590">
    <property type="entry name" value="Guanylate_kinase_CS"/>
</dbReference>
<dbReference type="GO" id="GO:0004385">
    <property type="term" value="F:GMP kinase activity"/>
    <property type="evidence" value="ECO:0007669"/>
    <property type="project" value="UniProtKB-UniRule"/>
</dbReference>
<dbReference type="PANTHER" id="PTHR23117">
    <property type="entry name" value="GUANYLATE KINASE-RELATED"/>
    <property type="match status" value="1"/>
</dbReference>
<dbReference type="PATRIC" id="fig|79604.3.peg.1212"/>
<evidence type="ECO:0000256" key="6">
    <source>
        <dbReference type="ARBA" id="ARBA00022741"/>
    </source>
</evidence>
<dbReference type="KEGG" id="ddt:AAY81_05995"/>
<evidence type="ECO:0000256" key="7">
    <source>
        <dbReference type="ARBA" id="ARBA00022777"/>
    </source>
</evidence>
<dbReference type="EMBL" id="FOEC01000006">
    <property type="protein sequence ID" value="SEO77874.1"/>
    <property type="molecule type" value="Genomic_DNA"/>
</dbReference>
<comment type="catalytic activity">
    <reaction evidence="10 11">
        <text>GMP + ATP = GDP + ADP</text>
        <dbReference type="Rhea" id="RHEA:20780"/>
        <dbReference type="ChEBI" id="CHEBI:30616"/>
        <dbReference type="ChEBI" id="CHEBI:58115"/>
        <dbReference type="ChEBI" id="CHEBI:58189"/>
        <dbReference type="ChEBI" id="CHEBI:456216"/>
        <dbReference type="EC" id="2.7.4.8"/>
    </reaction>
</comment>
<evidence type="ECO:0000313" key="13">
    <source>
        <dbReference type="EMBL" id="SEO77874.1"/>
    </source>
</evidence>
<evidence type="ECO:0000256" key="2">
    <source>
        <dbReference type="ARBA" id="ARBA00005790"/>
    </source>
</evidence>
<evidence type="ECO:0000259" key="12">
    <source>
        <dbReference type="PROSITE" id="PS50052"/>
    </source>
</evidence>
<dbReference type="FunFam" id="3.30.63.10:FF:000002">
    <property type="entry name" value="Guanylate kinase 1"/>
    <property type="match status" value="1"/>
</dbReference>
<comment type="function">
    <text evidence="1 11">Essential for recycling GMP and indirectly, cGMP.</text>
</comment>
<dbReference type="EC" id="2.7.4.8" evidence="3 11"/>
<dbReference type="Proteomes" id="UP000182975">
    <property type="component" value="Unassembled WGS sequence"/>
</dbReference>
<dbReference type="PANTHER" id="PTHR23117:SF13">
    <property type="entry name" value="GUANYLATE KINASE"/>
    <property type="match status" value="1"/>
</dbReference>
<evidence type="ECO:0000256" key="4">
    <source>
        <dbReference type="ARBA" id="ARBA00016296"/>
    </source>
</evidence>
<dbReference type="STRING" id="79604.AAY81_05995"/>
<dbReference type="OrthoDB" id="9808150at2"/>
<gene>
    <name evidence="11" type="primary">gmk</name>
    <name evidence="13" type="ORF">SAMN02910314_01185</name>
</gene>
<evidence type="ECO:0000256" key="11">
    <source>
        <dbReference type="HAMAP-Rule" id="MF_00328"/>
    </source>
</evidence>
<keyword evidence="5 11" id="KW-0808">Transferase</keyword>
<evidence type="ECO:0000256" key="3">
    <source>
        <dbReference type="ARBA" id="ARBA00012961"/>
    </source>
</evidence>
<keyword evidence="11" id="KW-0963">Cytoplasm</keyword>
<dbReference type="InterPro" id="IPR017665">
    <property type="entry name" value="Guanylate_kinase"/>
</dbReference>
<evidence type="ECO:0000256" key="1">
    <source>
        <dbReference type="ARBA" id="ARBA00003531"/>
    </source>
</evidence>
<evidence type="ECO:0000256" key="10">
    <source>
        <dbReference type="ARBA" id="ARBA00048594"/>
    </source>
</evidence>